<dbReference type="AlphaFoldDB" id="A0AAE1DYA9"/>
<name>A0AAE1DYA9_9GAST</name>
<dbReference type="Proteomes" id="UP001283361">
    <property type="component" value="Unassembled WGS sequence"/>
</dbReference>
<organism evidence="1 2">
    <name type="scientific">Elysia crispata</name>
    <name type="common">lettuce slug</name>
    <dbReference type="NCBI Taxonomy" id="231223"/>
    <lineage>
        <taxon>Eukaryota</taxon>
        <taxon>Metazoa</taxon>
        <taxon>Spiralia</taxon>
        <taxon>Lophotrochozoa</taxon>
        <taxon>Mollusca</taxon>
        <taxon>Gastropoda</taxon>
        <taxon>Heterobranchia</taxon>
        <taxon>Euthyneura</taxon>
        <taxon>Panpulmonata</taxon>
        <taxon>Sacoglossa</taxon>
        <taxon>Placobranchoidea</taxon>
        <taxon>Plakobranchidae</taxon>
        <taxon>Elysia</taxon>
    </lineage>
</organism>
<evidence type="ECO:0000313" key="2">
    <source>
        <dbReference type="Proteomes" id="UP001283361"/>
    </source>
</evidence>
<comment type="caution">
    <text evidence="1">The sequence shown here is derived from an EMBL/GenBank/DDBJ whole genome shotgun (WGS) entry which is preliminary data.</text>
</comment>
<evidence type="ECO:0000313" key="1">
    <source>
        <dbReference type="EMBL" id="KAK3787484.1"/>
    </source>
</evidence>
<reference evidence="1" key="1">
    <citation type="journal article" date="2023" name="G3 (Bethesda)">
        <title>A reference genome for the long-term kleptoplast-retaining sea slug Elysia crispata morphotype clarki.</title>
        <authorList>
            <person name="Eastman K.E."/>
            <person name="Pendleton A.L."/>
            <person name="Shaikh M.A."/>
            <person name="Suttiyut T."/>
            <person name="Ogas R."/>
            <person name="Tomko P."/>
            <person name="Gavelis G."/>
            <person name="Widhalm J.R."/>
            <person name="Wisecaver J.H."/>
        </authorList>
    </citation>
    <scope>NUCLEOTIDE SEQUENCE</scope>
    <source>
        <strain evidence="1">ECLA1</strain>
    </source>
</reference>
<protein>
    <submittedName>
        <fullName evidence="1">Uncharacterized protein</fullName>
    </submittedName>
</protein>
<accession>A0AAE1DYA9</accession>
<keyword evidence="2" id="KW-1185">Reference proteome</keyword>
<dbReference type="EMBL" id="JAWDGP010001864">
    <property type="protein sequence ID" value="KAK3787484.1"/>
    <property type="molecule type" value="Genomic_DNA"/>
</dbReference>
<proteinExistence type="predicted"/>
<gene>
    <name evidence="1" type="ORF">RRG08_025747</name>
</gene>
<sequence>MLSDWQFVKSKHQTDCSMQPASHGRMMGCINSTLNRLGLGRARQESKPSDIDLPENCESSKNLPHFLIKRDDLTSIKTNFSKLVVPERLDLTKLQLFKLISSWRVMRRDKNITKSGVEMFVW</sequence>